<organism evidence="1 2">
    <name type="scientific">Oxyplasma meridianum</name>
    <dbReference type="NCBI Taxonomy" id="3073602"/>
    <lineage>
        <taxon>Archaea</taxon>
        <taxon>Methanobacteriati</taxon>
        <taxon>Thermoplasmatota</taxon>
        <taxon>Thermoplasmata</taxon>
        <taxon>Thermoplasmatales</taxon>
        <taxon>Thermoplasmataceae</taxon>
        <taxon>Oxyplasma</taxon>
    </lineage>
</organism>
<sequence length="60" mass="6454">MKLMAETAKKVYSSIGIKVAGGIKSYAEAMNLLEASGMPPGPKRFRLGVSRTRQILSEAL</sequence>
<name>A0AAX4NIL0_9ARCH</name>
<gene>
    <name evidence="1" type="ORF">OXIME_001614</name>
</gene>
<protein>
    <submittedName>
        <fullName evidence="1">Uncharacterized protein</fullName>
    </submittedName>
</protein>
<dbReference type="Proteomes" id="UP001451606">
    <property type="component" value="Chromosome"/>
</dbReference>
<dbReference type="SUPFAM" id="SSF51569">
    <property type="entry name" value="Aldolase"/>
    <property type="match status" value="1"/>
</dbReference>
<accession>A0AAX4NIL0</accession>
<keyword evidence="2" id="KW-1185">Reference proteome</keyword>
<dbReference type="GeneID" id="95968352"/>
<proteinExistence type="predicted"/>
<reference evidence="1 2" key="1">
    <citation type="submission" date="2023-09" db="EMBL/GenBank/DDBJ databases">
        <authorList>
            <person name="Golyshina O.V."/>
            <person name="Lunev E.A."/>
            <person name="Bargiela R."/>
            <person name="Gaines M.C."/>
            <person name="Daum B."/>
            <person name="Bale N.J."/>
            <person name="Koenen M."/>
            <person name="Sinninghe Damst J.S."/>
            <person name="Yakimov M."/>
            <person name="Golyshin P.N."/>
        </authorList>
    </citation>
    <scope>NUCLEOTIDE SEQUENCE [LARGE SCALE GENOMIC DNA]</scope>
    <source>
        <strain evidence="1 2">M1</strain>
    </source>
</reference>
<evidence type="ECO:0000313" key="1">
    <source>
        <dbReference type="EMBL" id="WYY01019.1"/>
    </source>
</evidence>
<dbReference type="InterPro" id="IPR013785">
    <property type="entry name" value="Aldolase_TIM"/>
</dbReference>
<evidence type="ECO:0000313" key="2">
    <source>
        <dbReference type="Proteomes" id="UP001451606"/>
    </source>
</evidence>
<dbReference type="KEGG" id="omr:OXIME_001614"/>
<dbReference type="EMBL" id="CP133772">
    <property type="protein sequence ID" value="WYY01019.1"/>
    <property type="molecule type" value="Genomic_DNA"/>
</dbReference>
<dbReference type="RefSeq" id="WP_393971341.1">
    <property type="nucleotide sequence ID" value="NZ_CP133772.1"/>
</dbReference>
<dbReference type="Gene3D" id="3.20.20.70">
    <property type="entry name" value="Aldolase class I"/>
    <property type="match status" value="1"/>
</dbReference>
<dbReference type="AlphaFoldDB" id="A0AAX4NIL0"/>